<name>A0A5C6CRS8_9BACT</name>
<dbReference type="Pfam" id="PF00378">
    <property type="entry name" value="ECH_1"/>
    <property type="match status" value="1"/>
</dbReference>
<organism evidence="2 3">
    <name type="scientific">Bythopirellula polymerisocia</name>
    <dbReference type="NCBI Taxonomy" id="2528003"/>
    <lineage>
        <taxon>Bacteria</taxon>
        <taxon>Pseudomonadati</taxon>
        <taxon>Planctomycetota</taxon>
        <taxon>Planctomycetia</taxon>
        <taxon>Pirellulales</taxon>
        <taxon>Lacipirellulaceae</taxon>
        <taxon>Bythopirellula</taxon>
    </lineage>
</organism>
<reference evidence="2 3" key="1">
    <citation type="submission" date="2019-02" db="EMBL/GenBank/DDBJ databases">
        <title>Deep-cultivation of Planctomycetes and their phenomic and genomic characterization uncovers novel biology.</title>
        <authorList>
            <person name="Wiegand S."/>
            <person name="Jogler M."/>
            <person name="Boedeker C."/>
            <person name="Pinto D."/>
            <person name="Vollmers J."/>
            <person name="Rivas-Marin E."/>
            <person name="Kohn T."/>
            <person name="Peeters S.H."/>
            <person name="Heuer A."/>
            <person name="Rast P."/>
            <person name="Oberbeckmann S."/>
            <person name="Bunk B."/>
            <person name="Jeske O."/>
            <person name="Meyerdierks A."/>
            <person name="Storesund J.E."/>
            <person name="Kallscheuer N."/>
            <person name="Luecker S."/>
            <person name="Lage O.M."/>
            <person name="Pohl T."/>
            <person name="Merkel B.J."/>
            <person name="Hornburger P."/>
            <person name="Mueller R.-W."/>
            <person name="Bruemmer F."/>
            <person name="Labrenz M."/>
            <person name="Spormann A.M."/>
            <person name="Op Den Camp H."/>
            <person name="Overmann J."/>
            <person name="Amann R."/>
            <person name="Jetten M.S.M."/>
            <person name="Mascher T."/>
            <person name="Medema M.H."/>
            <person name="Devos D.P."/>
            <person name="Kaster A.-K."/>
            <person name="Ovreas L."/>
            <person name="Rohde M."/>
            <person name="Galperin M.Y."/>
            <person name="Jogler C."/>
        </authorList>
    </citation>
    <scope>NUCLEOTIDE SEQUENCE [LARGE SCALE GENOMIC DNA]</scope>
    <source>
        <strain evidence="2 3">Pla144</strain>
    </source>
</reference>
<dbReference type="Gene3D" id="3.90.226.10">
    <property type="entry name" value="2-enoyl-CoA Hydratase, Chain A, domain 1"/>
    <property type="match status" value="1"/>
</dbReference>
<dbReference type="AlphaFoldDB" id="A0A5C6CRS8"/>
<dbReference type="PANTHER" id="PTHR42964">
    <property type="entry name" value="ENOYL-COA HYDRATASE"/>
    <property type="match status" value="1"/>
</dbReference>
<keyword evidence="3" id="KW-1185">Reference proteome</keyword>
<comment type="similarity">
    <text evidence="1">Belongs to the enoyl-CoA hydratase/isomerase family.</text>
</comment>
<dbReference type="EMBL" id="SJPS01000004">
    <property type="protein sequence ID" value="TWU25826.1"/>
    <property type="molecule type" value="Genomic_DNA"/>
</dbReference>
<comment type="caution">
    <text evidence="2">The sequence shown here is derived from an EMBL/GenBank/DDBJ whole genome shotgun (WGS) entry which is preliminary data.</text>
</comment>
<gene>
    <name evidence="2" type="primary">echA8_2</name>
    <name evidence="2" type="ORF">Pla144_30380</name>
</gene>
<dbReference type="OrthoDB" id="370015at2"/>
<keyword evidence="2" id="KW-0456">Lyase</keyword>
<protein>
    <submittedName>
        <fullName evidence="2">Putative enoyl-CoA hydratase echA8</fullName>
        <ecNumber evidence="2">4.2.1.17</ecNumber>
    </submittedName>
</protein>
<dbReference type="SUPFAM" id="SSF52096">
    <property type="entry name" value="ClpP/crotonase"/>
    <property type="match status" value="1"/>
</dbReference>
<dbReference type="GO" id="GO:0004300">
    <property type="term" value="F:enoyl-CoA hydratase activity"/>
    <property type="evidence" value="ECO:0007669"/>
    <property type="project" value="UniProtKB-EC"/>
</dbReference>
<proteinExistence type="inferred from homology"/>
<dbReference type="EC" id="4.2.1.17" evidence="2"/>
<dbReference type="RefSeq" id="WP_146451398.1">
    <property type="nucleotide sequence ID" value="NZ_SJPS01000004.1"/>
</dbReference>
<dbReference type="Proteomes" id="UP000318437">
    <property type="component" value="Unassembled WGS sequence"/>
</dbReference>
<dbReference type="InterPro" id="IPR051683">
    <property type="entry name" value="Enoyl-CoA_Hydratase/Isomerase"/>
</dbReference>
<evidence type="ECO:0000313" key="2">
    <source>
        <dbReference type="EMBL" id="TWU25826.1"/>
    </source>
</evidence>
<dbReference type="InterPro" id="IPR029045">
    <property type="entry name" value="ClpP/crotonase-like_dom_sf"/>
</dbReference>
<evidence type="ECO:0000313" key="3">
    <source>
        <dbReference type="Proteomes" id="UP000318437"/>
    </source>
</evidence>
<accession>A0A5C6CRS8</accession>
<dbReference type="PANTHER" id="PTHR42964:SF1">
    <property type="entry name" value="POLYKETIDE BIOSYNTHESIS ENOYL-COA HYDRATASE PKSH-RELATED"/>
    <property type="match status" value="1"/>
</dbReference>
<dbReference type="InterPro" id="IPR001753">
    <property type="entry name" value="Enoyl-CoA_hydra/iso"/>
</dbReference>
<dbReference type="CDD" id="cd06558">
    <property type="entry name" value="crotonase-like"/>
    <property type="match status" value="1"/>
</dbReference>
<evidence type="ECO:0000256" key="1">
    <source>
        <dbReference type="ARBA" id="ARBA00005254"/>
    </source>
</evidence>
<sequence>MYMPSEHVEVKLTDNVGTLILNRPDHGNALSRRMVRQLIEAIEDLYREKRVRAIILIGAGDTFCAGNDLEEISDACSLQPDWDSSQERWGEDAADFRELIARMLETPKPIIAAVNGAALSHGAGLVLACDIVVGCAESTFGLPDPRRGIVAGVVAPLLCHRLSAGHAARLLLTSSIIDAIEAARLGIFHELVDGDKVWARAVELGRECAEGAPEAVQLTKRILNETVGEQLDTQLTAGAILQATSFTTEAAQEGIAAFLEERKPEWK</sequence>